<dbReference type="EMBL" id="BAABME010016514">
    <property type="protein sequence ID" value="GAA0146277.1"/>
    <property type="molecule type" value="Genomic_DNA"/>
</dbReference>
<protein>
    <recommendedName>
        <fullName evidence="6">Pentatricopeptide repeat-containing protein</fullName>
    </recommendedName>
</protein>
<dbReference type="PANTHER" id="PTHR47936">
    <property type="entry name" value="PPR_LONG DOMAIN-CONTAINING PROTEIN"/>
    <property type="match status" value="1"/>
</dbReference>
<evidence type="ECO:0000256" key="2">
    <source>
        <dbReference type="ARBA" id="ARBA00022737"/>
    </source>
</evidence>
<gene>
    <name evidence="4" type="ORF">LIER_36284</name>
</gene>
<dbReference type="InterPro" id="IPR011990">
    <property type="entry name" value="TPR-like_helical_dom_sf"/>
</dbReference>
<feature type="repeat" description="PPR" evidence="3">
    <location>
        <begin position="9"/>
        <end position="43"/>
    </location>
</feature>
<proteinExistence type="inferred from homology"/>
<dbReference type="PROSITE" id="PS50096">
    <property type="entry name" value="IQ"/>
    <property type="match status" value="1"/>
</dbReference>
<comment type="caution">
    <text evidence="4">The sequence shown here is derived from an EMBL/GenBank/DDBJ whole genome shotgun (WGS) entry which is preliminary data.</text>
</comment>
<sequence length="85" mass="10105">MVEKGLRPASYTYHALIKGFMKRKRYNEAKEIFHEMRQQGLPLDEQLYSIFLDMNYNEGNFEMTLELCEEAVEKCLIKKTSFGKM</sequence>
<evidence type="ECO:0000256" key="1">
    <source>
        <dbReference type="ARBA" id="ARBA00007626"/>
    </source>
</evidence>
<accession>A0AAV3P8F8</accession>
<evidence type="ECO:0000256" key="3">
    <source>
        <dbReference type="PROSITE-ProRule" id="PRU00708"/>
    </source>
</evidence>
<dbReference type="PANTHER" id="PTHR47936:SF1">
    <property type="entry name" value="PENTATRICOPEPTIDE REPEAT-CONTAINING PROTEIN GUN1, CHLOROPLASTIC"/>
    <property type="match status" value="1"/>
</dbReference>
<comment type="similarity">
    <text evidence="1">Belongs to the PPR family. P subfamily.</text>
</comment>
<evidence type="ECO:0008006" key="6">
    <source>
        <dbReference type="Google" id="ProtNLM"/>
    </source>
</evidence>
<dbReference type="Gene3D" id="1.25.40.10">
    <property type="entry name" value="Tetratricopeptide repeat domain"/>
    <property type="match status" value="1"/>
</dbReference>
<reference evidence="4 5" key="1">
    <citation type="submission" date="2024-01" db="EMBL/GenBank/DDBJ databases">
        <title>The complete chloroplast genome sequence of Lithospermum erythrorhizon: insights into the phylogenetic relationship among Boraginaceae species and the maternal lineages of purple gromwells.</title>
        <authorList>
            <person name="Okada T."/>
            <person name="Watanabe K."/>
        </authorList>
    </citation>
    <scope>NUCLEOTIDE SEQUENCE [LARGE SCALE GENOMIC DNA]</scope>
</reference>
<keyword evidence="2" id="KW-0677">Repeat</keyword>
<dbReference type="Proteomes" id="UP001454036">
    <property type="component" value="Unassembled WGS sequence"/>
</dbReference>
<evidence type="ECO:0000313" key="4">
    <source>
        <dbReference type="EMBL" id="GAA0146277.1"/>
    </source>
</evidence>
<evidence type="ECO:0000313" key="5">
    <source>
        <dbReference type="Proteomes" id="UP001454036"/>
    </source>
</evidence>
<dbReference type="PROSITE" id="PS51375">
    <property type="entry name" value="PPR"/>
    <property type="match status" value="1"/>
</dbReference>
<name>A0AAV3P8F8_LITER</name>
<keyword evidence="5" id="KW-1185">Reference proteome</keyword>
<organism evidence="4 5">
    <name type="scientific">Lithospermum erythrorhizon</name>
    <name type="common">Purple gromwell</name>
    <name type="synonym">Lithospermum officinale var. erythrorhizon</name>
    <dbReference type="NCBI Taxonomy" id="34254"/>
    <lineage>
        <taxon>Eukaryota</taxon>
        <taxon>Viridiplantae</taxon>
        <taxon>Streptophyta</taxon>
        <taxon>Embryophyta</taxon>
        <taxon>Tracheophyta</taxon>
        <taxon>Spermatophyta</taxon>
        <taxon>Magnoliopsida</taxon>
        <taxon>eudicotyledons</taxon>
        <taxon>Gunneridae</taxon>
        <taxon>Pentapetalae</taxon>
        <taxon>asterids</taxon>
        <taxon>lamiids</taxon>
        <taxon>Boraginales</taxon>
        <taxon>Boraginaceae</taxon>
        <taxon>Boraginoideae</taxon>
        <taxon>Lithospermeae</taxon>
        <taxon>Lithospermum</taxon>
    </lineage>
</organism>
<dbReference type="AlphaFoldDB" id="A0AAV3P8F8"/>
<dbReference type="Pfam" id="PF13041">
    <property type="entry name" value="PPR_2"/>
    <property type="match status" value="1"/>
</dbReference>
<dbReference type="InterPro" id="IPR002885">
    <property type="entry name" value="PPR_rpt"/>
</dbReference>
<dbReference type="NCBIfam" id="TIGR00756">
    <property type="entry name" value="PPR"/>
    <property type="match status" value="1"/>
</dbReference>